<protein>
    <recommendedName>
        <fullName evidence="2 9">DNA-directed RNA polymerase</fullName>
        <ecNumber evidence="2 9">2.7.7.6</ecNumber>
    </recommendedName>
</protein>
<dbReference type="EMBL" id="QUTG01003228">
    <property type="protein sequence ID" value="RHY92560.1"/>
    <property type="molecule type" value="Genomic_DNA"/>
</dbReference>
<comment type="caution">
    <text evidence="12">The sequence shown here is derived from an EMBL/GenBank/DDBJ whole genome shotgun (WGS) entry which is preliminary data.</text>
</comment>
<dbReference type="AlphaFoldDB" id="A0A397BEZ3"/>
<comment type="similarity">
    <text evidence="1 9">Belongs to the phage and mitochondrial RNA polymerase family.</text>
</comment>
<dbReference type="GO" id="GO:0034245">
    <property type="term" value="C:mitochondrial DNA-directed RNA polymerase complex"/>
    <property type="evidence" value="ECO:0007669"/>
    <property type="project" value="TreeGrafter"/>
</dbReference>
<keyword evidence="4 9" id="KW-0808">Transferase</keyword>
<dbReference type="Proteomes" id="UP000285430">
    <property type="component" value="Unassembled WGS sequence"/>
</dbReference>
<feature type="compositionally biased region" description="Basic residues" evidence="10">
    <location>
        <begin position="39"/>
        <end position="48"/>
    </location>
</feature>
<feature type="region of interest" description="Disordered" evidence="10">
    <location>
        <begin position="39"/>
        <end position="63"/>
    </location>
</feature>
<dbReference type="PROSITE" id="PS00900">
    <property type="entry name" value="RNA_POL_PHAGE_1"/>
    <property type="match status" value="1"/>
</dbReference>
<keyword evidence="5 9" id="KW-0548">Nucleotidyltransferase</keyword>
<evidence type="ECO:0000256" key="4">
    <source>
        <dbReference type="ARBA" id="ARBA00022679"/>
    </source>
</evidence>
<dbReference type="Proteomes" id="UP000266239">
    <property type="component" value="Unassembled WGS sequence"/>
</dbReference>
<dbReference type="EC" id="2.7.7.6" evidence="2 9"/>
<evidence type="ECO:0000313" key="13">
    <source>
        <dbReference type="EMBL" id="RHY92560.1"/>
    </source>
</evidence>
<dbReference type="PANTHER" id="PTHR10102">
    <property type="entry name" value="DNA-DIRECTED RNA POLYMERASE, MITOCHONDRIAL"/>
    <property type="match status" value="1"/>
</dbReference>
<dbReference type="Proteomes" id="UP000285712">
    <property type="component" value="Unassembled WGS sequence"/>
</dbReference>
<dbReference type="VEuPathDB" id="FungiDB:H257_06574"/>
<accession>A0A397BEZ3</accession>
<proteinExistence type="inferred from homology"/>
<dbReference type="Gene3D" id="1.10.287.260">
    <property type="match status" value="1"/>
</dbReference>
<dbReference type="InterPro" id="IPR024075">
    <property type="entry name" value="DNA-dir_RNA_pol_helix_hairp_sf"/>
</dbReference>
<evidence type="ECO:0000313" key="14">
    <source>
        <dbReference type="EMBL" id="RHZ30021.1"/>
    </source>
</evidence>
<dbReference type="Gene3D" id="1.10.1320.10">
    <property type="entry name" value="DNA-directed RNA polymerase, N-terminal domain"/>
    <property type="match status" value="1"/>
</dbReference>
<evidence type="ECO:0000256" key="5">
    <source>
        <dbReference type="ARBA" id="ARBA00022695"/>
    </source>
</evidence>
<gene>
    <name evidence="12" type="ORF">DYB25_000539</name>
    <name evidence="13" type="ORF">DYB35_000346</name>
    <name evidence="14" type="ORF">DYB37_000463</name>
</gene>
<sequence length="1134" mass="129501">MTLMQGVLRRFLRHEVSSTTAMHALPRWQQHALRPRGMGFHHSRRHKSSLPVLHHASATDDDEYDSEDEFESIKKADWFERAINLTPAERRLKFTKKHQPVMSKQRPAPDDSNVQEDGPSFSLDLSMYDDVKPDVAGRPTRLGDMSTEEVDAWLEDFEIPDEAAKLNKPPAEVRHLYAKQLRLEQAIYELSLEKLQKTTQSVAELSKGAEVGTAKAYMAKWDGPMVRAIVELKKALADEDNTDYIVDGKLFGPILFLLPPEVLAQIVIKTALNHVLLEVDGVKFIKITLGLGKEIQDEIIDRRAKMNKNSRHKYASTNYYNKSTSSTSTTTSDKQPAEDGKHAYFSKVLKDLKPPMRDKAVKYFEDAGSWSKEIQLKLGSALLDLLENNCYEDGSQSDADVLTRRERPTSHFQEDYPMPQKRNKAFLHSVKYENNRRYGIIQCSPAVYKRIMDGDVFLPGFARYLPMVVPPKHWKGVDNGGYLTIPTKIMRHRDSGKWQLQCAARGEMSDVIRSLNLLADIPWVINREVLEVVMDVWKAGGDFGDLPPRRDLPMPVEPTIDAYMDMADVEARDAKFKEDIDTYRKTCKKVEKKNREYNSLRCDTVYKLQVAEEFQHEEAIYFPYNMDFRGRVYPIPPNLNHLGSDMSRSLLIFKDKKPLGPHGLYWLKVHLAGLYGIDKCSFDDRVKFVDEHMPQILASAASPLGDSEDCRWWQQAEAPFLSLGVVFELARAVQSPDPEMYLSNVPVHMDGSCNGLQHYAALGRDQAGAEQVNLVKADKPQDVYTGVATRVVEQMERDANAPLRSFDECLAEVRKTKQAEWATLVAAYKNYMSDNAAYDKKKDKKDRGDKRLKLGHRPKEVTKPDEDAFFKRQAMFRQQEIAINKEYANMLLSHISRKVVKQTVMTSVYGVTAVGARRQIQTRLEEIFLLQGRDVDEALEEKIYLSAKYASDLTMGSMTNLFAAARQIMTWLSECTQKVADEGQMMSWITPLGLPVTQPYRLDASKLVRTSKQHVVLTLPDSRKVSVGKQKTAFPPNYVHSLDSTHMMMTSLKVIGEDKLEFAAVHDSYWTHACSVPQMNRRLREEFVTLYSQPLLADLREQLVLRFPNQQFPEIPQTGDLNLNDVLESPYFFN</sequence>
<dbReference type="InterPro" id="IPR037159">
    <property type="entry name" value="RNA_POL_N_sf"/>
</dbReference>
<comment type="catalytic activity">
    <reaction evidence="8 9">
        <text>RNA(n) + a ribonucleoside 5'-triphosphate = RNA(n+1) + diphosphate</text>
        <dbReference type="Rhea" id="RHEA:21248"/>
        <dbReference type="Rhea" id="RHEA-COMP:14527"/>
        <dbReference type="Rhea" id="RHEA-COMP:17342"/>
        <dbReference type="ChEBI" id="CHEBI:33019"/>
        <dbReference type="ChEBI" id="CHEBI:61557"/>
        <dbReference type="ChEBI" id="CHEBI:140395"/>
        <dbReference type="EC" id="2.7.7.6"/>
    </reaction>
</comment>
<dbReference type="PROSITE" id="PS00489">
    <property type="entry name" value="RNA_POL_PHAGE_2"/>
    <property type="match status" value="1"/>
</dbReference>
<dbReference type="SUPFAM" id="SSF56672">
    <property type="entry name" value="DNA/RNA polymerases"/>
    <property type="match status" value="2"/>
</dbReference>
<feature type="region of interest" description="Disordered" evidence="10">
    <location>
        <begin position="97"/>
        <end position="123"/>
    </location>
</feature>
<organism evidence="12 15">
    <name type="scientific">Aphanomyces astaci</name>
    <name type="common">Crayfish plague agent</name>
    <dbReference type="NCBI Taxonomy" id="112090"/>
    <lineage>
        <taxon>Eukaryota</taxon>
        <taxon>Sar</taxon>
        <taxon>Stramenopiles</taxon>
        <taxon>Oomycota</taxon>
        <taxon>Saprolegniomycetes</taxon>
        <taxon>Saprolegniales</taxon>
        <taxon>Verrucalvaceae</taxon>
        <taxon>Aphanomyces</taxon>
    </lineage>
</organism>
<dbReference type="InterPro" id="IPR029262">
    <property type="entry name" value="RPOL_N"/>
</dbReference>
<dbReference type="Gene3D" id="1.10.150.20">
    <property type="entry name" value="5' to 3' exonuclease, C-terminal subdomain"/>
    <property type="match status" value="1"/>
</dbReference>
<dbReference type="InterPro" id="IPR046950">
    <property type="entry name" value="DNA-dir_Rpol_C_phage-type"/>
</dbReference>
<comment type="function">
    <text evidence="9">DNA-dependent RNA polymerase catalyzes the transcription of DNA into RNA using the four ribonucleoside triphosphates as substrates.</text>
</comment>
<dbReference type="FunFam" id="1.10.287.280:FF:000001">
    <property type="entry name" value="DNA-directed RNA polymerase"/>
    <property type="match status" value="1"/>
</dbReference>
<feature type="compositionally biased region" description="Low complexity" evidence="10">
    <location>
        <begin position="323"/>
        <end position="332"/>
    </location>
</feature>
<dbReference type="GO" id="GO:0006390">
    <property type="term" value="P:mitochondrial transcription"/>
    <property type="evidence" value="ECO:0007669"/>
    <property type="project" value="TreeGrafter"/>
</dbReference>
<dbReference type="InterPro" id="IPR002092">
    <property type="entry name" value="DNA-dir_Rpol_phage-type"/>
</dbReference>
<evidence type="ECO:0000313" key="12">
    <source>
        <dbReference type="EMBL" id="RHY16497.1"/>
    </source>
</evidence>
<dbReference type="Pfam" id="PF14700">
    <property type="entry name" value="RPOL_N"/>
    <property type="match status" value="1"/>
</dbReference>
<dbReference type="InterPro" id="IPR043502">
    <property type="entry name" value="DNA/RNA_pol_sf"/>
</dbReference>
<keyword evidence="7 9" id="KW-0804">Transcription</keyword>
<dbReference type="Gene3D" id="1.10.287.280">
    <property type="match status" value="1"/>
</dbReference>
<dbReference type="GO" id="GO:0003677">
    <property type="term" value="F:DNA binding"/>
    <property type="evidence" value="ECO:0007669"/>
    <property type="project" value="InterPro"/>
</dbReference>
<evidence type="ECO:0000256" key="2">
    <source>
        <dbReference type="ARBA" id="ARBA00012418"/>
    </source>
</evidence>
<dbReference type="SMART" id="SM01311">
    <property type="entry name" value="RPOL_N"/>
    <property type="match status" value="1"/>
</dbReference>
<evidence type="ECO:0000313" key="17">
    <source>
        <dbReference type="Proteomes" id="UP000285712"/>
    </source>
</evidence>
<dbReference type="PANTHER" id="PTHR10102:SF0">
    <property type="entry name" value="DNA-DIRECTED RNA POLYMERASE, MITOCHONDRIAL"/>
    <property type="match status" value="1"/>
</dbReference>
<evidence type="ECO:0000256" key="8">
    <source>
        <dbReference type="ARBA" id="ARBA00048552"/>
    </source>
</evidence>
<reference evidence="15 16" key="1">
    <citation type="submission" date="2018-08" db="EMBL/GenBank/DDBJ databases">
        <title>Aphanomyces genome sequencing and annotation.</title>
        <authorList>
            <person name="Minardi D."/>
            <person name="Oidtmann B."/>
            <person name="Van Der Giezen M."/>
            <person name="Studholme D.J."/>
        </authorList>
    </citation>
    <scope>NUCLEOTIDE SEQUENCE [LARGE SCALE GENOMIC DNA]</scope>
    <source>
        <strain evidence="14 16">Da</strain>
        <strain evidence="13 17">Sv</strain>
        <strain evidence="12 15">Yx</strain>
    </source>
</reference>
<evidence type="ECO:0000256" key="6">
    <source>
        <dbReference type="ARBA" id="ARBA00022946"/>
    </source>
</evidence>
<dbReference type="EMBL" id="QUTA01005273">
    <property type="protein sequence ID" value="RHY16497.1"/>
    <property type="molecule type" value="Genomic_DNA"/>
</dbReference>
<evidence type="ECO:0000313" key="15">
    <source>
        <dbReference type="Proteomes" id="UP000266239"/>
    </source>
</evidence>
<dbReference type="EMBL" id="QUTH01001581">
    <property type="protein sequence ID" value="RHZ30021.1"/>
    <property type="molecule type" value="Genomic_DNA"/>
</dbReference>
<evidence type="ECO:0000256" key="3">
    <source>
        <dbReference type="ARBA" id="ARBA00022478"/>
    </source>
</evidence>
<evidence type="ECO:0000256" key="10">
    <source>
        <dbReference type="SAM" id="MobiDB-lite"/>
    </source>
</evidence>
<evidence type="ECO:0000256" key="1">
    <source>
        <dbReference type="ARBA" id="ARBA00009493"/>
    </source>
</evidence>
<keyword evidence="3 9" id="KW-0240">DNA-directed RNA polymerase</keyword>
<feature type="region of interest" description="Disordered" evidence="10">
    <location>
        <begin position="315"/>
        <end position="338"/>
    </location>
</feature>
<name>A0A397BEZ3_APHAT</name>
<evidence type="ECO:0000256" key="7">
    <source>
        <dbReference type="ARBA" id="ARBA00023163"/>
    </source>
</evidence>
<evidence type="ECO:0000259" key="11">
    <source>
        <dbReference type="SMART" id="SM01311"/>
    </source>
</evidence>
<keyword evidence="6" id="KW-0809">Transit peptide</keyword>
<dbReference type="GO" id="GO:0003899">
    <property type="term" value="F:DNA-directed RNA polymerase activity"/>
    <property type="evidence" value="ECO:0007669"/>
    <property type="project" value="UniProtKB-EC"/>
</dbReference>
<evidence type="ECO:0000256" key="9">
    <source>
        <dbReference type="RuleBase" id="RU003805"/>
    </source>
</evidence>
<dbReference type="Pfam" id="PF00940">
    <property type="entry name" value="RNA_pol"/>
    <property type="match status" value="2"/>
</dbReference>
<evidence type="ECO:0000313" key="16">
    <source>
        <dbReference type="Proteomes" id="UP000285430"/>
    </source>
</evidence>
<feature type="domain" description="DNA-directed RNA polymerase N-terminal" evidence="11">
    <location>
        <begin position="178"/>
        <end position="520"/>
    </location>
</feature>